<dbReference type="OrthoDB" id="635358at2"/>
<keyword evidence="3" id="KW-1185">Reference proteome</keyword>
<dbReference type="InterPro" id="IPR013783">
    <property type="entry name" value="Ig-like_fold"/>
</dbReference>
<keyword evidence="1" id="KW-0732">Signal</keyword>
<organism evidence="2 3">
    <name type="scientific">Pedobacter cryotolerans</name>
    <dbReference type="NCBI Taxonomy" id="2571270"/>
    <lineage>
        <taxon>Bacteria</taxon>
        <taxon>Pseudomonadati</taxon>
        <taxon>Bacteroidota</taxon>
        <taxon>Sphingobacteriia</taxon>
        <taxon>Sphingobacteriales</taxon>
        <taxon>Sphingobacteriaceae</taxon>
        <taxon>Pedobacter</taxon>
    </lineage>
</organism>
<reference evidence="2 3" key="1">
    <citation type="submission" date="2019-04" db="EMBL/GenBank/DDBJ databases">
        <title>Pedobacter sp. AR-2-6 sp. nov., isolated from Arctic soil.</title>
        <authorList>
            <person name="Dahal R.H."/>
            <person name="Kim D.-U."/>
        </authorList>
    </citation>
    <scope>NUCLEOTIDE SEQUENCE [LARGE SCALE GENOMIC DNA]</scope>
    <source>
        <strain evidence="2 3">AR-2-6</strain>
    </source>
</reference>
<dbReference type="Proteomes" id="UP000310477">
    <property type="component" value="Unassembled WGS sequence"/>
</dbReference>
<proteinExistence type="predicted"/>
<name>A0A4U1C7C6_9SPHI</name>
<dbReference type="NCBIfam" id="TIGR04131">
    <property type="entry name" value="Bac_Flav_CTERM"/>
    <property type="match status" value="1"/>
</dbReference>
<gene>
    <name evidence="2" type="ORF">FA045_07160</name>
</gene>
<dbReference type="Pfam" id="PF13585">
    <property type="entry name" value="CHU_C"/>
    <property type="match status" value="1"/>
</dbReference>
<comment type="caution">
    <text evidence="2">The sequence shown here is derived from an EMBL/GenBank/DDBJ whole genome shotgun (WGS) entry which is preliminary data.</text>
</comment>
<evidence type="ECO:0000256" key="1">
    <source>
        <dbReference type="SAM" id="SignalP"/>
    </source>
</evidence>
<feature type="chain" id="PRO_5020589353" evidence="1">
    <location>
        <begin position="20"/>
        <end position="876"/>
    </location>
</feature>
<sequence length="876" mass="93074">MRRFVVFLCLLLHSVLLKAETFIVTSNADSGTGSLRAAILAANANGITATDFITFNLAGTTRTDVSISLATELPILTSNIVIDGTTQPSALLGNPNIKVAIIRVGSGFFNGLRLDNASLIEIYGLSFSNFKADPLGDVDDKKAGVFLYNSRDIVIGEPLKPNCFSNSYAGVLAPFVIPRLDNVNIKISSNIFGLGENGINAQPNDSGIDISFLNNSTIGGSTPLEGNLLGANTRAGIALAGAAEQINVVNNKVGLNINGDQVVSSASTGIYVNGESAAPLIKNNIVAGQLKGIYVYFANGGFKLEGNSVGTGILGTEIFGNKIGIHIHLCNNGAIGGNVIENGNKIAYNLTAVFLEFAYPISILKNSFYCNTGSTLTFSDLPEGKSLIPPKISTISPNLVSGQYLPNSKIELFYTDECVNCEGKTWFATLPTDANGNWVYNGPVIGKVTSMGTNSDGATATFSKPLLINESAVITGVICGESTGSISVDVYDASIFEWYNSSDQLISTSRMLTGVGFGIYYLKAGQKGACDVISQKFTISSANNGINDLQKVITNSSCGLSNGSITNITVANNLARTWYNSLGQVVSNADNLLNVNAGVYYFKVGTGSCEVVSANYVIGNTIITYKATVTNIIPETCGNSNGSVNITAYETQKPDRFEWFDAKGNIISTAENLRNQPAGRYGLIAYGNNGCANTVGEFEILASQLPTLDFSSFRQYISCDGKTISTAGLIVNGSSAPYTYKWEDDVGNTVSTMLNITGVQKGKYTLSLTDKNGCIVIGQTIDFNELISSSLQLPNTISPNGDGINDYWEIKGVQNYPLGAFSIFSRDGNRVYYSIGYTKPFNGLYNGGLLPTGVYYYVIDLKTDCGMQTGSLTIIK</sequence>
<evidence type="ECO:0000313" key="2">
    <source>
        <dbReference type="EMBL" id="TKC02016.1"/>
    </source>
</evidence>
<dbReference type="AlphaFoldDB" id="A0A4U1C7C6"/>
<evidence type="ECO:0000313" key="3">
    <source>
        <dbReference type="Proteomes" id="UP000310477"/>
    </source>
</evidence>
<dbReference type="EMBL" id="SWBO01000003">
    <property type="protein sequence ID" value="TKC02016.1"/>
    <property type="molecule type" value="Genomic_DNA"/>
</dbReference>
<accession>A0A4U1C7C6</accession>
<dbReference type="InterPro" id="IPR011050">
    <property type="entry name" value="Pectin_lyase_fold/virulence"/>
</dbReference>
<dbReference type="SUPFAM" id="SSF51126">
    <property type="entry name" value="Pectin lyase-like"/>
    <property type="match status" value="1"/>
</dbReference>
<dbReference type="InterPro" id="IPR026341">
    <property type="entry name" value="T9SS_type_B"/>
</dbReference>
<protein>
    <submittedName>
        <fullName evidence="2">Gliding motility-associated C-terminal domain-containing protein</fullName>
    </submittedName>
</protein>
<feature type="signal peptide" evidence="1">
    <location>
        <begin position="1"/>
        <end position="19"/>
    </location>
</feature>
<dbReference type="Gene3D" id="2.60.40.10">
    <property type="entry name" value="Immunoglobulins"/>
    <property type="match status" value="1"/>
</dbReference>